<feature type="region of interest" description="Disordered" evidence="1">
    <location>
        <begin position="1"/>
        <end position="22"/>
    </location>
</feature>
<dbReference type="EMBL" id="UINC01054488">
    <property type="protein sequence ID" value="SVB72267.1"/>
    <property type="molecule type" value="Genomic_DNA"/>
</dbReference>
<dbReference type="AlphaFoldDB" id="A0A382GCE9"/>
<feature type="non-terminal residue" evidence="2">
    <location>
        <position position="1"/>
    </location>
</feature>
<name>A0A382GCE9_9ZZZZ</name>
<evidence type="ECO:0000256" key="1">
    <source>
        <dbReference type="SAM" id="MobiDB-lite"/>
    </source>
</evidence>
<gene>
    <name evidence="2" type="ORF">METZ01_LOCUS225121</name>
</gene>
<protein>
    <submittedName>
        <fullName evidence="2">Uncharacterized protein</fullName>
    </submittedName>
</protein>
<reference evidence="2" key="1">
    <citation type="submission" date="2018-05" db="EMBL/GenBank/DDBJ databases">
        <authorList>
            <person name="Lanie J.A."/>
            <person name="Ng W.-L."/>
            <person name="Kazmierczak K.M."/>
            <person name="Andrzejewski T.M."/>
            <person name="Davidsen T.M."/>
            <person name="Wayne K.J."/>
            <person name="Tettelin H."/>
            <person name="Glass J.I."/>
            <person name="Rusch D."/>
            <person name="Podicherti R."/>
            <person name="Tsui H.-C.T."/>
            <person name="Winkler M.E."/>
        </authorList>
    </citation>
    <scope>NUCLEOTIDE SEQUENCE</scope>
</reference>
<organism evidence="2">
    <name type="scientific">marine metagenome</name>
    <dbReference type="NCBI Taxonomy" id="408172"/>
    <lineage>
        <taxon>unclassified sequences</taxon>
        <taxon>metagenomes</taxon>
        <taxon>ecological metagenomes</taxon>
    </lineage>
</organism>
<sequence length="22" mass="2343">NLVEVLTEMDRRSGGEGKPPAS</sequence>
<proteinExistence type="predicted"/>
<accession>A0A382GCE9</accession>
<evidence type="ECO:0000313" key="2">
    <source>
        <dbReference type="EMBL" id="SVB72267.1"/>
    </source>
</evidence>